<dbReference type="AlphaFoldDB" id="A0A926E0F9"/>
<evidence type="ECO:0000313" key="3">
    <source>
        <dbReference type="Proteomes" id="UP000653127"/>
    </source>
</evidence>
<dbReference type="Gene3D" id="3.60.110.10">
    <property type="entry name" value="Carbon-nitrogen hydrolase"/>
    <property type="match status" value="1"/>
</dbReference>
<dbReference type="InterPro" id="IPR003010">
    <property type="entry name" value="C-N_Hydrolase"/>
</dbReference>
<gene>
    <name evidence="2" type="ORF">H8711_08010</name>
</gene>
<feature type="domain" description="CN hydrolase" evidence="1">
    <location>
        <begin position="41"/>
        <end position="310"/>
    </location>
</feature>
<dbReference type="SUPFAM" id="SSF56317">
    <property type="entry name" value="Carbon-nitrogen hydrolase"/>
    <property type="match status" value="1"/>
</dbReference>
<dbReference type="Proteomes" id="UP000653127">
    <property type="component" value="Unassembled WGS sequence"/>
</dbReference>
<accession>A0A926E0F9</accession>
<evidence type="ECO:0000313" key="2">
    <source>
        <dbReference type="EMBL" id="MBC8546877.1"/>
    </source>
</evidence>
<protein>
    <recommendedName>
        <fullName evidence="1">CN hydrolase domain-containing protein</fullName>
    </recommendedName>
</protein>
<dbReference type="RefSeq" id="WP_249282952.1">
    <property type="nucleotide sequence ID" value="NZ_JACRST010000010.1"/>
</dbReference>
<dbReference type="PROSITE" id="PS50263">
    <property type="entry name" value="CN_HYDROLASE"/>
    <property type="match status" value="1"/>
</dbReference>
<dbReference type="PANTHER" id="PTHR23088">
    <property type="entry name" value="NITRILASE-RELATED"/>
    <property type="match status" value="1"/>
</dbReference>
<dbReference type="Pfam" id="PF00795">
    <property type="entry name" value="CN_hydrolase"/>
    <property type="match status" value="1"/>
</dbReference>
<reference evidence="2" key="1">
    <citation type="submission" date="2020-08" db="EMBL/GenBank/DDBJ databases">
        <title>Genome public.</title>
        <authorList>
            <person name="Liu C."/>
            <person name="Sun Q."/>
        </authorList>
    </citation>
    <scope>NUCLEOTIDE SEQUENCE</scope>
    <source>
        <strain evidence="2">NSJ-31</strain>
    </source>
</reference>
<name>A0A926E0F9_9FIRM</name>
<comment type="caution">
    <text evidence="2">The sequence shown here is derived from an EMBL/GenBank/DDBJ whole genome shotgun (WGS) entry which is preliminary data.</text>
</comment>
<organism evidence="2 3">
    <name type="scientific">Ligaoa zhengdingensis</name>
    <dbReference type="NCBI Taxonomy" id="2763658"/>
    <lineage>
        <taxon>Bacteria</taxon>
        <taxon>Bacillati</taxon>
        <taxon>Bacillota</taxon>
        <taxon>Clostridia</taxon>
        <taxon>Eubacteriales</taxon>
        <taxon>Oscillospiraceae</taxon>
        <taxon>Ligaoa</taxon>
    </lineage>
</organism>
<sequence>MKLSFSNPFALKGSEKKIIKAIDRLAIDRSDNLSFLDPAAVRVAAAPIKLRPYRKLDDFVEHLNEKMAAAVGGGAQLVCFPELIGLAPITLSPHYARLLADYRACPAKERGQLVNDALYDHYDYLQETYFTSFSELACQYGVYVLAGSLYLFEGDCLYNRAYLFDPDGDIVAYQDKLNPTRDELEFGVDAGEALTLMQTRIGNLCVAIGQDNCYFEIYRIARGLGAKLMLAPVCNLNFGCRLPHAADVYLRVQETPLYAVKSALTGDLMQRHFGGVSGVYAPIPTAADKQGLLAASGNEVERPLTCRVNLNKLDAVFDPFSCDDNPEFLSAFAARHYDAADAAPAGGEDEL</sequence>
<dbReference type="EMBL" id="JACRST010000010">
    <property type="protein sequence ID" value="MBC8546877.1"/>
    <property type="molecule type" value="Genomic_DNA"/>
</dbReference>
<dbReference type="InterPro" id="IPR036526">
    <property type="entry name" value="C-N_Hydrolase_sf"/>
</dbReference>
<evidence type="ECO:0000259" key="1">
    <source>
        <dbReference type="PROSITE" id="PS50263"/>
    </source>
</evidence>
<dbReference type="PANTHER" id="PTHR23088:SF50">
    <property type="entry name" value="HYDROLASE YHCX"/>
    <property type="match status" value="1"/>
</dbReference>
<proteinExistence type="predicted"/>
<keyword evidence="3" id="KW-1185">Reference proteome</keyword>